<dbReference type="InterPro" id="IPR012657">
    <property type="entry name" value="23S_rRNA-intervening_sequence"/>
</dbReference>
<dbReference type="SUPFAM" id="SSF158446">
    <property type="entry name" value="IVS-encoded protein-like"/>
    <property type="match status" value="1"/>
</dbReference>
<dbReference type="InterPro" id="IPR036583">
    <property type="entry name" value="23S_rRNA_IVS_sf"/>
</dbReference>
<name>A0A1F6EHQ5_9BACT</name>
<proteinExistence type="predicted"/>
<comment type="caution">
    <text evidence="1">The sequence shown here is derived from an EMBL/GenBank/DDBJ whole genome shotgun (WGS) entry which is preliminary data.</text>
</comment>
<dbReference type="CDD" id="cd16377">
    <property type="entry name" value="23S_rRNA_IVP_like"/>
    <property type="match status" value="1"/>
</dbReference>
<dbReference type="EMBL" id="MFLY01000029">
    <property type="protein sequence ID" value="OGG72852.1"/>
    <property type="molecule type" value="Genomic_DNA"/>
</dbReference>
<sequence length="117" mass="13451">MQTYRDLIVWQRSIQLVKAVYRLTERFPKAEMFGLTSQMRRAAVSIPANIAEGYARKHRAEYLQFLRISFGSGAELETFIILAEELELATKSETANTAQLLDETMRMLNKLNFFPSG</sequence>
<evidence type="ECO:0000313" key="2">
    <source>
        <dbReference type="Proteomes" id="UP000177306"/>
    </source>
</evidence>
<dbReference type="AlphaFoldDB" id="A0A1F6EHQ5"/>
<evidence type="ECO:0000313" key="1">
    <source>
        <dbReference type="EMBL" id="OGG72852.1"/>
    </source>
</evidence>
<gene>
    <name evidence="1" type="ORF">A3A38_02705</name>
</gene>
<dbReference type="PANTHER" id="PTHR38471:SF2">
    <property type="entry name" value="FOUR HELIX BUNDLE PROTEIN"/>
    <property type="match status" value="1"/>
</dbReference>
<dbReference type="Proteomes" id="UP000177306">
    <property type="component" value="Unassembled WGS sequence"/>
</dbReference>
<dbReference type="PANTHER" id="PTHR38471">
    <property type="entry name" value="FOUR HELIX BUNDLE PROTEIN"/>
    <property type="match status" value="1"/>
</dbReference>
<evidence type="ECO:0008006" key="3">
    <source>
        <dbReference type="Google" id="ProtNLM"/>
    </source>
</evidence>
<reference evidence="1 2" key="1">
    <citation type="journal article" date="2016" name="Nat. Commun.">
        <title>Thousands of microbial genomes shed light on interconnected biogeochemical processes in an aquifer system.</title>
        <authorList>
            <person name="Anantharaman K."/>
            <person name="Brown C.T."/>
            <person name="Hug L.A."/>
            <person name="Sharon I."/>
            <person name="Castelle C.J."/>
            <person name="Probst A.J."/>
            <person name="Thomas B.C."/>
            <person name="Singh A."/>
            <person name="Wilkins M.J."/>
            <person name="Karaoz U."/>
            <person name="Brodie E.L."/>
            <person name="Williams K.H."/>
            <person name="Hubbard S.S."/>
            <person name="Banfield J.F."/>
        </authorList>
    </citation>
    <scope>NUCLEOTIDE SEQUENCE [LARGE SCALE GENOMIC DNA]</scope>
</reference>
<dbReference type="NCBIfam" id="TIGR02436">
    <property type="entry name" value="four helix bundle protein"/>
    <property type="match status" value="1"/>
</dbReference>
<protein>
    <recommendedName>
        <fullName evidence="3">Four helix bundle protein</fullName>
    </recommendedName>
</protein>
<accession>A0A1F6EHQ5</accession>
<organism evidence="1 2">
    <name type="scientific">Candidatus Kaiserbacteria bacterium RIFCSPLOWO2_01_FULL_53_17</name>
    <dbReference type="NCBI Taxonomy" id="1798511"/>
    <lineage>
        <taxon>Bacteria</taxon>
        <taxon>Candidatus Kaiseribacteriota</taxon>
    </lineage>
</organism>
<dbReference type="Pfam" id="PF05635">
    <property type="entry name" value="23S_rRNA_IVP"/>
    <property type="match status" value="1"/>
</dbReference>
<dbReference type="NCBIfam" id="NF008911">
    <property type="entry name" value="PRK12275.1-2"/>
    <property type="match status" value="1"/>
</dbReference>
<dbReference type="Gene3D" id="1.20.1440.60">
    <property type="entry name" value="23S rRNA-intervening sequence"/>
    <property type="match status" value="1"/>
</dbReference>